<dbReference type="VEuPathDB" id="TriTrypDB:TcCL_ESM06334"/>
<evidence type="ECO:0000313" key="3">
    <source>
        <dbReference type="Proteomes" id="UP000246121"/>
    </source>
</evidence>
<comment type="caution">
    <text evidence="2">The sequence shown here is derived from an EMBL/GenBank/DDBJ whole genome shotgun (WGS) entry which is preliminary data.</text>
</comment>
<sequence length="175" mass="20264">MAEELKELRPPARRESQGTVMKANPGAHPTEICEIPGVGEVDEKQNINYRVLYIPVARKFPLVDAFFFMETPRRTLVGLQMTTAGEHHTTTSTVRQFTQYLSKFFNGWEEFAQGLSWEIIYVRHADSTPMNDWRRCDVVDPPGVGDVDHERIAAFWETTHQYQFALTDCFLRRIL</sequence>
<accession>A0A2V2UMG3</accession>
<dbReference type="InterPro" id="IPR006518">
    <property type="entry name" value="Trypano_RHS"/>
</dbReference>
<dbReference type="Proteomes" id="UP000246121">
    <property type="component" value="Unassembled WGS sequence"/>
</dbReference>
<feature type="compositionally biased region" description="Basic and acidic residues" evidence="1">
    <location>
        <begin position="1"/>
        <end position="16"/>
    </location>
</feature>
<feature type="region of interest" description="Disordered" evidence="1">
    <location>
        <begin position="1"/>
        <end position="28"/>
    </location>
</feature>
<evidence type="ECO:0000256" key="1">
    <source>
        <dbReference type="SAM" id="MobiDB-lite"/>
    </source>
</evidence>
<dbReference type="VEuPathDB" id="TriTrypDB:TcG_08426"/>
<dbReference type="NCBIfam" id="TIGR01631">
    <property type="entry name" value="Trypano_RHS"/>
    <property type="match status" value="1"/>
</dbReference>
<proteinExistence type="predicted"/>
<evidence type="ECO:0000313" key="2">
    <source>
        <dbReference type="EMBL" id="PWU85445.1"/>
    </source>
</evidence>
<organism evidence="2 3">
    <name type="scientific">Trypanosoma cruzi</name>
    <dbReference type="NCBI Taxonomy" id="5693"/>
    <lineage>
        <taxon>Eukaryota</taxon>
        <taxon>Discoba</taxon>
        <taxon>Euglenozoa</taxon>
        <taxon>Kinetoplastea</taxon>
        <taxon>Metakinetoplastina</taxon>
        <taxon>Trypanosomatida</taxon>
        <taxon>Trypanosomatidae</taxon>
        <taxon>Trypanosoma</taxon>
        <taxon>Schizotrypanum</taxon>
    </lineage>
</organism>
<dbReference type="EMBL" id="PRFA01000162">
    <property type="protein sequence ID" value="PWU85445.1"/>
    <property type="molecule type" value="Genomic_DNA"/>
</dbReference>
<reference evidence="2 3" key="1">
    <citation type="journal article" date="2018" name="Microb. Genom.">
        <title>Expanding an expanded genome: long-read sequencing of Trypanosoma cruzi.</title>
        <authorList>
            <person name="Berna L."/>
            <person name="Rodriguez M."/>
            <person name="Chiribao M.L."/>
            <person name="Parodi-Talice A."/>
            <person name="Pita S."/>
            <person name="Rijo G."/>
            <person name="Alvarez-Valin F."/>
            <person name="Robello C."/>
        </authorList>
    </citation>
    <scope>NUCLEOTIDE SEQUENCE [LARGE SCALE GENOMIC DNA]</scope>
    <source>
        <strain evidence="2 3">Dm28c</strain>
    </source>
</reference>
<protein>
    <submittedName>
        <fullName evidence="2">Putative retrotransposon hot spot protein (RHS,)</fullName>
    </submittedName>
</protein>
<dbReference type="VEuPathDB" id="TriTrypDB:C3747_261g51"/>
<name>A0A2V2UMG3_TRYCR</name>
<dbReference type="AlphaFoldDB" id="A0A2V2UMG3"/>
<gene>
    <name evidence="2" type="ORF">C4B63_162g14</name>
</gene>
<dbReference type="VEuPathDB" id="TriTrypDB:C4B63_162g14"/>